<dbReference type="GO" id="GO:0006302">
    <property type="term" value="P:double-strand break repair"/>
    <property type="evidence" value="ECO:0007669"/>
    <property type="project" value="InterPro"/>
</dbReference>
<dbReference type="AlphaFoldDB" id="A0A840ULD2"/>
<organism evidence="2 3">
    <name type="scientific">Marinobacter oulmenensis</name>
    <dbReference type="NCBI Taxonomy" id="643747"/>
    <lineage>
        <taxon>Bacteria</taxon>
        <taxon>Pseudomonadati</taxon>
        <taxon>Pseudomonadota</taxon>
        <taxon>Gammaproteobacteria</taxon>
        <taxon>Pseudomonadales</taxon>
        <taxon>Marinobacteraceae</taxon>
        <taxon>Marinobacter</taxon>
    </lineage>
</organism>
<comment type="caution">
    <text evidence="2">The sequence shown here is derived from an EMBL/GenBank/DDBJ whole genome shotgun (WGS) entry which is preliminary data.</text>
</comment>
<keyword evidence="3" id="KW-1185">Reference proteome</keyword>
<dbReference type="EMBL" id="JACHFE010000006">
    <property type="protein sequence ID" value="MBB5321886.1"/>
    <property type="molecule type" value="Genomic_DNA"/>
</dbReference>
<dbReference type="SUPFAM" id="SSF52540">
    <property type="entry name" value="P-loop containing nucleoside triphosphate hydrolases"/>
    <property type="match status" value="1"/>
</dbReference>
<dbReference type="Gene3D" id="3.40.50.300">
    <property type="entry name" value="P-loop containing nucleotide triphosphate hydrolases"/>
    <property type="match status" value="1"/>
</dbReference>
<keyword evidence="1" id="KW-0175">Coiled coil</keyword>
<dbReference type="Proteomes" id="UP000591735">
    <property type="component" value="Unassembled WGS sequence"/>
</dbReference>
<gene>
    <name evidence="2" type="ORF">HNR38_002381</name>
</gene>
<feature type="coiled-coil region" evidence="1">
    <location>
        <begin position="387"/>
        <end position="414"/>
    </location>
</feature>
<dbReference type="InterPro" id="IPR027417">
    <property type="entry name" value="P-loop_NTPase"/>
</dbReference>
<evidence type="ECO:0000256" key="1">
    <source>
        <dbReference type="SAM" id="Coils"/>
    </source>
</evidence>
<dbReference type="GO" id="GO:0016887">
    <property type="term" value="F:ATP hydrolysis activity"/>
    <property type="evidence" value="ECO:0007669"/>
    <property type="project" value="InterPro"/>
</dbReference>
<evidence type="ECO:0000313" key="2">
    <source>
        <dbReference type="EMBL" id="MBB5321886.1"/>
    </source>
</evidence>
<feature type="coiled-coil region" evidence="1">
    <location>
        <begin position="457"/>
        <end position="491"/>
    </location>
</feature>
<protein>
    <submittedName>
        <fullName evidence="2">Uncharacterized Zn finger protein (UPF0148 family)</fullName>
    </submittedName>
</protein>
<sequence length="658" mass="73838">MDLSSGLLLKNLILNGHRKDYWVPFHPGVNIIYGDADTGKSSILRLVYYLLGGKQIKLDKEITSSVKCAVLEISINGNPYCISRDIFNSGRDVDVYSCAYSDISRSFPDKYKSSVSQSDEENKSLSEFLIEALGFPAVMLKQAPSKDSSDVARLSFLDLFKFMYLDQDDVGSTKMLNIGNPVVEVKNREVFKYIFNVLDSGISELEADIANKSKEKTDLSNQYSVISRFLNDTDFKSLDDLDRDLNNVDEARKGLEKLLLDLNSRITSDNQLYDSLSDALNTINLKITENEQAKNEALRNIDRFARLSNDYENDINKIDAGLSAKQVVGAEIEETTSCPVCETVVEISEISKKFDMSSETRLKSEKTSIKRRLKDLKGLIDENINSLDAANSTLDELYAERNKARRMIDEELAKSVSPYLAERDAIVEELAQLDERREKLVHFLRVRNKQELVADQASRLEATIIKLKKSLSELKDNAPSLEEVLKDLSTDIDKFIRKVKINNHVGVGIDGKTFLPRVRDTEYRSINSGGLRTVASIGYLATILRQKLRKETNIPGLLMIDTVGKFLGKTPEDSEGSFEGDSSDVEGVADPEKYKNLFDALIDIAEEFDAEGKLCQIILVDNDIPPSVAYENVGFEVAHYRSNGVNDLPVGLIDDWKN</sequence>
<evidence type="ECO:0000313" key="3">
    <source>
        <dbReference type="Proteomes" id="UP000591735"/>
    </source>
</evidence>
<name>A0A840ULD2_9GAMM</name>
<reference evidence="2 3" key="1">
    <citation type="submission" date="2020-08" db="EMBL/GenBank/DDBJ databases">
        <title>Genomic Encyclopedia of Type Strains, Phase IV (KMG-IV): sequencing the most valuable type-strain genomes for metagenomic binning, comparative biology and taxonomic classification.</title>
        <authorList>
            <person name="Goeker M."/>
        </authorList>
    </citation>
    <scope>NUCLEOTIDE SEQUENCE [LARGE SCALE GENOMIC DNA]</scope>
    <source>
        <strain evidence="2 3">DSM 22359</strain>
    </source>
</reference>
<feature type="coiled-coil region" evidence="1">
    <location>
        <begin position="202"/>
        <end position="296"/>
    </location>
</feature>
<proteinExistence type="predicted"/>
<accession>A0A840ULD2</accession>
<dbReference type="RefSeq" id="WP_183704426.1">
    <property type="nucleotide sequence ID" value="NZ_JACHFE010000006.1"/>
</dbReference>